<feature type="compositionally biased region" description="Basic residues" evidence="12">
    <location>
        <begin position="1462"/>
        <end position="1472"/>
    </location>
</feature>
<protein>
    <recommendedName>
        <fullName evidence="4">Autophagy-related protein 2</fullName>
    </recommendedName>
</protein>
<evidence type="ECO:0000256" key="2">
    <source>
        <dbReference type="ARBA" id="ARBA00004623"/>
    </source>
</evidence>
<feature type="region of interest" description="Disordered" evidence="12">
    <location>
        <begin position="983"/>
        <end position="1002"/>
    </location>
</feature>
<comment type="similarity">
    <text evidence="3">Belongs to the ATG2 family.</text>
</comment>
<evidence type="ECO:0000256" key="10">
    <source>
        <dbReference type="ARBA" id="ARBA00024479"/>
    </source>
</evidence>
<dbReference type="STRING" id="101127.A0A1X2GFW3"/>
<feature type="compositionally biased region" description="Low complexity" evidence="12">
    <location>
        <begin position="1376"/>
        <end position="1391"/>
    </location>
</feature>
<keyword evidence="5" id="KW-0813">Transport</keyword>
<dbReference type="PANTHER" id="PTHR13190">
    <property type="entry name" value="AUTOPHAGY-RELATED 2, ISOFORM A"/>
    <property type="match status" value="1"/>
</dbReference>
<gene>
    <name evidence="13" type="ORF">DM01DRAFT_1055778</name>
</gene>
<feature type="compositionally biased region" description="Basic residues" evidence="12">
    <location>
        <begin position="1349"/>
        <end position="1364"/>
    </location>
</feature>
<dbReference type="Proteomes" id="UP000242146">
    <property type="component" value="Unassembled WGS sequence"/>
</dbReference>
<dbReference type="InterPro" id="IPR026849">
    <property type="entry name" value="ATG2"/>
</dbReference>
<feature type="region of interest" description="Disordered" evidence="12">
    <location>
        <begin position="1549"/>
        <end position="1668"/>
    </location>
</feature>
<evidence type="ECO:0000256" key="3">
    <source>
        <dbReference type="ARBA" id="ARBA00009714"/>
    </source>
</evidence>
<dbReference type="GO" id="GO:0032266">
    <property type="term" value="F:phosphatidylinositol-3-phosphate binding"/>
    <property type="evidence" value="ECO:0007669"/>
    <property type="project" value="TreeGrafter"/>
</dbReference>
<dbReference type="Pfam" id="PF13329">
    <property type="entry name" value="ATG2_CAD"/>
    <property type="match status" value="3"/>
</dbReference>
<feature type="compositionally biased region" description="Low complexity" evidence="12">
    <location>
        <begin position="983"/>
        <end position="997"/>
    </location>
</feature>
<keyword evidence="9" id="KW-0472">Membrane</keyword>
<evidence type="ECO:0000313" key="14">
    <source>
        <dbReference type="Proteomes" id="UP000242146"/>
    </source>
</evidence>
<feature type="compositionally biased region" description="Low complexity" evidence="12">
    <location>
        <begin position="1585"/>
        <end position="1595"/>
    </location>
</feature>
<comment type="caution">
    <text evidence="13">The sequence shown here is derived from an EMBL/GenBank/DDBJ whole genome shotgun (WGS) entry which is preliminary data.</text>
</comment>
<feature type="compositionally biased region" description="Polar residues" evidence="12">
    <location>
        <begin position="1964"/>
        <end position="1982"/>
    </location>
</feature>
<evidence type="ECO:0000256" key="12">
    <source>
        <dbReference type="SAM" id="MobiDB-lite"/>
    </source>
</evidence>
<feature type="compositionally biased region" description="Pro residues" evidence="12">
    <location>
        <begin position="493"/>
        <end position="503"/>
    </location>
</feature>
<feature type="compositionally biased region" description="Low complexity" evidence="12">
    <location>
        <begin position="1446"/>
        <end position="1460"/>
    </location>
</feature>
<dbReference type="GO" id="GO:0000045">
    <property type="term" value="P:autophagosome assembly"/>
    <property type="evidence" value="ECO:0007669"/>
    <property type="project" value="TreeGrafter"/>
</dbReference>
<keyword evidence="7" id="KW-0072">Autophagy</keyword>
<comment type="catalytic activity">
    <reaction evidence="11">
        <text>a 1,2-diacyl-sn-glycero-3-phosphoethanolamine(in) = a 1,2-diacyl-sn-glycero-3-phosphoethanolamine(out)</text>
        <dbReference type="Rhea" id="RHEA:38895"/>
        <dbReference type="ChEBI" id="CHEBI:64612"/>
    </reaction>
</comment>
<evidence type="ECO:0000256" key="6">
    <source>
        <dbReference type="ARBA" id="ARBA00022824"/>
    </source>
</evidence>
<feature type="region of interest" description="Disordered" evidence="12">
    <location>
        <begin position="1336"/>
        <end position="1413"/>
    </location>
</feature>
<feature type="compositionally biased region" description="Polar residues" evidence="12">
    <location>
        <begin position="1617"/>
        <end position="1627"/>
    </location>
</feature>
<dbReference type="GO" id="GO:0005789">
    <property type="term" value="C:endoplasmic reticulum membrane"/>
    <property type="evidence" value="ECO:0007669"/>
    <property type="project" value="UniProtKB-SubCell"/>
</dbReference>
<feature type="compositionally biased region" description="Low complexity" evidence="12">
    <location>
        <begin position="300"/>
        <end position="319"/>
    </location>
</feature>
<feature type="region of interest" description="Disordered" evidence="12">
    <location>
        <begin position="1446"/>
        <end position="1481"/>
    </location>
</feature>
<dbReference type="OrthoDB" id="18982at2759"/>
<feature type="region of interest" description="Disordered" evidence="12">
    <location>
        <begin position="1964"/>
        <end position="2004"/>
    </location>
</feature>
<dbReference type="GO" id="GO:0061723">
    <property type="term" value="P:glycophagy"/>
    <property type="evidence" value="ECO:0007669"/>
    <property type="project" value="TreeGrafter"/>
</dbReference>
<evidence type="ECO:0000256" key="1">
    <source>
        <dbReference type="ARBA" id="ARBA00004406"/>
    </source>
</evidence>
<keyword evidence="8" id="KW-0445">Lipid transport</keyword>
<sequence>MKAWSYLSSGLSNLPLPSTIQKRLYKFLLRKALGQFLATDLDLDNFDIELVNGSLELRDLDLNLDTFNNCLGEVPLTVVHGHIASLTALLPWSNFWSGDIALTLDGLTLTVQPTLDTHRRASTSEDEDSPILSSSLHFADDFLKTDAESQELFESIQHLQESHVPAESPMDVGSDGVQVLTRVIEKMLAKVKVDVTNTVIKIIHPSLSYALGPADTSSSASADKKNYVLEIELPRVTYFDETPAFNDAPPTQFNPLPNMTESSILLPPRDTDVIKIITIASPAIWMRSPGHSPMSPPPSHTHQTSESSASFYSLASTSETALDDSENDTLQETAFYDMDIDHAYPFSAAESIMSGSLTPKALSSFLPPPDIAPYEALLLTTLQDNWIRLRTSAPQPGSLATDTATSVDVYIGHLRTIISPRQLDFLLDLASVALGPSSSPSPPPEGVSLASPPDPASTSFPTKLPRRFSTGQPLPPPLQRRQRPTSVRTDRPGAPPSFRPPQPKLKIKCQIPLLEHYFFYDDHQLPPASAWQAAQPPASFDGSHLKLAAHDCIGKWQRLTKDLAKSPATSFSSPTYGLQSTSSTCLATILDLKLQTVAIDEWVVAPPSCPDAAAPPTAIKMAYNRYIPLLETNHSGLHDYNDQDVFPAYACPSPSSVFDHNPNKVKKDALRLRFETRIPWTAKLQKQSMVREQEINVDIQPIKLTLDPNIANRLENYVYTLVHFQQHQAAKAPLDTVTPGPEPSVGQRIYEDLDHASREQHDRVKAKVRLAFLRLVLLAPDMSMSTTRDDFNDTFHGNLLSVDIKKVAAVWDTDLVLNHQPQKVTLDLDWINVFMKEAKDTMHRCWFTAKTAASNADGLKSPMTTPPNMEIKFWLTPPPQGQTSTSARPCYFGSGADIPRNLFENLSRNESFYCDQKVHIPMEDQADSAMVFKQRTVETSAVVINCHFPITHMSLSKSCWDKVQILQNDLLLWQPRFLSRLAPQPMSSSSSPNQPRRPSYDSLNSELFTTTSDLRFMPSSSASSSFMSQSHERFGAVLEPSCPSLLSLVVVLAEGTWDLHTVTDNKRATYRLQFTDFRYFSVIKHLAMDENVTTLDIEDLTLEDISNTAKPVPLVTRTLSKPLMPRKNTALVSLFSRLIMTPELSKQSKLTSIVVCNACYKFSPDLSFLDQLIQFQKMPEEMVFIDPPTQYIKVYAHVLYTSIDYKPLHLPSRAAVVIDNLQVVTDIVSGQSLVDVRTYIQNIDVFLVDDIIDLDENQALQSPTRQLEARQYWTLIGMKSVLTSRNLEAQVKIKLNDMLAAPDLDIAILNDILTLEGCTDSFQSLVNLATYISTDGDDLFPHNPPPPPKKAKRRSHTSLRRHQKSMMSSLDECAFANPTTSSAPGPSATTSISKGKHQTPAPRQALPPSTSKTTISSDLHLIEGFYSTAGTTKAVQNKQTSTASTKLAASISSAASSSAALRPRKPRRKQPHPTRADPPATEEIVRVLISDIHELDIVEDFFGMEKKKQVRKPVVDSRRSKLSLRVRDVDILWKMYHGYDWLYVQHHHSTMPQPPPSAAHSPPAYIPPMTSMSLQSSPSDPPFVHPYSSRASSRSSYHRHPGSTSSATDIPPAPPVRSTSPTSQLSAHSPPMVPPLAQPPTWGSPSTVSSLDSRRSFSQRHGGRGEADMELRIEGITFTLDIMPPEEKTVMHAHLTIRDLELVDNIKTSSWDIFFGYMRADERTSSLPREIDADMVVLDVLGVRPVAHDPTIEYRARLKTLPLRFFVDQDSLNFLVQFFGFNSAILHSSLPETVPQSPEDVDDDNVFFQQLEIFPIKLKIDYKPKYVNYDNIKEGQFAELVNLFRLEGAKLELNAVKLTGIRGFSKLLERLAQEWLPHIKQTQVPHMVSGVTPIRSMVNLGSGIADLVLLPLQQYRKDGRVIKGLQKGTHSFARSTAMELIKLSALLASGTQVIWEQADALLSTPSTVPHGTPSSRSNFIRSSQDRRQDQPGMPSSSLSPTSTVIGSRTSEDMVFVFTERHLDLNQ</sequence>
<dbReference type="PANTHER" id="PTHR13190:SF1">
    <property type="entry name" value="AUTOPHAGY-RELATED 2, ISOFORM A"/>
    <property type="match status" value="1"/>
</dbReference>
<comment type="subcellular location">
    <subcellularLocation>
        <location evidence="1">Endoplasmic reticulum membrane</location>
        <topology evidence="1">Peripheral membrane protein</topology>
    </subcellularLocation>
    <subcellularLocation>
        <location evidence="2">Preautophagosomal structure membrane</location>
        <topology evidence="2">Peripheral membrane protein</topology>
    </subcellularLocation>
</comment>
<proteinExistence type="inferred from homology"/>
<evidence type="ECO:0000256" key="4">
    <source>
        <dbReference type="ARBA" id="ARBA00018070"/>
    </source>
</evidence>
<dbReference type="EMBL" id="MCGT01000017">
    <property type="protein sequence ID" value="ORX52770.1"/>
    <property type="molecule type" value="Genomic_DNA"/>
</dbReference>
<comment type="catalytic activity">
    <reaction evidence="10">
        <text>a 1,2-diacyl-sn-glycero-3-phospho-L-serine(in) = a 1,2-diacyl-sn-glycero-3-phospho-L-serine(out)</text>
        <dbReference type="Rhea" id="RHEA:38663"/>
        <dbReference type="ChEBI" id="CHEBI:57262"/>
    </reaction>
</comment>
<reference evidence="13 14" key="1">
    <citation type="submission" date="2016-07" db="EMBL/GenBank/DDBJ databases">
        <title>Pervasive Adenine N6-methylation of Active Genes in Fungi.</title>
        <authorList>
            <consortium name="DOE Joint Genome Institute"/>
            <person name="Mondo S.J."/>
            <person name="Dannebaum R.O."/>
            <person name="Kuo R.C."/>
            <person name="Labutti K."/>
            <person name="Haridas S."/>
            <person name="Kuo A."/>
            <person name="Salamov A."/>
            <person name="Ahrendt S.R."/>
            <person name="Lipzen A."/>
            <person name="Sullivan W."/>
            <person name="Andreopoulos W.B."/>
            <person name="Clum A."/>
            <person name="Lindquist E."/>
            <person name="Daum C."/>
            <person name="Ramamoorthy G.K."/>
            <person name="Gryganskyi A."/>
            <person name="Culley D."/>
            <person name="Magnuson J.K."/>
            <person name="James T.Y."/>
            <person name="O'Malley M.A."/>
            <person name="Stajich J.E."/>
            <person name="Spatafora J.W."/>
            <person name="Visel A."/>
            <person name="Grigoriev I.V."/>
        </authorList>
    </citation>
    <scope>NUCLEOTIDE SEQUENCE [LARGE SCALE GENOMIC DNA]</scope>
    <source>
        <strain evidence="13 14">NRRL 3301</strain>
    </source>
</reference>
<dbReference type="GO" id="GO:0034727">
    <property type="term" value="P:piecemeal microautophagy of the nucleus"/>
    <property type="evidence" value="ECO:0007669"/>
    <property type="project" value="TreeGrafter"/>
</dbReference>
<evidence type="ECO:0000256" key="11">
    <source>
        <dbReference type="ARBA" id="ARBA00024615"/>
    </source>
</evidence>
<evidence type="ECO:0000313" key="13">
    <source>
        <dbReference type="EMBL" id="ORX52770.1"/>
    </source>
</evidence>
<dbReference type="GO" id="GO:0034045">
    <property type="term" value="C:phagophore assembly site membrane"/>
    <property type="evidence" value="ECO:0007669"/>
    <property type="project" value="UniProtKB-SubCell"/>
</dbReference>
<dbReference type="GO" id="GO:0061908">
    <property type="term" value="C:phagophore"/>
    <property type="evidence" value="ECO:0007669"/>
    <property type="project" value="TreeGrafter"/>
</dbReference>
<dbReference type="GO" id="GO:0061709">
    <property type="term" value="P:reticulophagy"/>
    <property type="evidence" value="ECO:0007669"/>
    <property type="project" value="TreeGrafter"/>
</dbReference>
<dbReference type="GO" id="GO:0006869">
    <property type="term" value="P:lipid transport"/>
    <property type="evidence" value="ECO:0007669"/>
    <property type="project" value="UniProtKB-KW"/>
</dbReference>
<feature type="region of interest" description="Disordered" evidence="12">
    <location>
        <begin position="435"/>
        <end position="504"/>
    </location>
</feature>
<name>A0A1X2GFW3_9FUNG</name>
<evidence type="ECO:0000256" key="5">
    <source>
        <dbReference type="ARBA" id="ARBA00022448"/>
    </source>
</evidence>
<dbReference type="GO" id="GO:0000422">
    <property type="term" value="P:autophagy of mitochondrion"/>
    <property type="evidence" value="ECO:0007669"/>
    <property type="project" value="TreeGrafter"/>
</dbReference>
<feature type="compositionally biased region" description="Polar residues" evidence="12">
    <location>
        <begin position="1993"/>
        <end position="2004"/>
    </location>
</feature>
<dbReference type="GO" id="GO:0043495">
    <property type="term" value="F:protein-membrane adaptor activity"/>
    <property type="evidence" value="ECO:0007669"/>
    <property type="project" value="TreeGrafter"/>
</dbReference>
<organism evidence="13 14">
    <name type="scientific">Hesseltinella vesiculosa</name>
    <dbReference type="NCBI Taxonomy" id="101127"/>
    <lineage>
        <taxon>Eukaryota</taxon>
        <taxon>Fungi</taxon>
        <taxon>Fungi incertae sedis</taxon>
        <taxon>Mucoromycota</taxon>
        <taxon>Mucoromycotina</taxon>
        <taxon>Mucoromycetes</taxon>
        <taxon>Mucorales</taxon>
        <taxon>Cunninghamellaceae</taxon>
        <taxon>Hesseltinella</taxon>
    </lineage>
</organism>
<evidence type="ECO:0000256" key="8">
    <source>
        <dbReference type="ARBA" id="ARBA00023055"/>
    </source>
</evidence>
<feature type="region of interest" description="Disordered" evidence="12">
    <location>
        <begin position="287"/>
        <end position="326"/>
    </location>
</feature>
<keyword evidence="6" id="KW-0256">Endoplasmic reticulum</keyword>
<evidence type="ECO:0000256" key="7">
    <source>
        <dbReference type="ARBA" id="ARBA00023006"/>
    </source>
</evidence>
<keyword evidence="14" id="KW-1185">Reference proteome</keyword>
<accession>A0A1X2GFW3</accession>
<feature type="compositionally biased region" description="Polar residues" evidence="12">
    <location>
        <begin position="1641"/>
        <end position="1651"/>
    </location>
</feature>
<evidence type="ECO:0000256" key="9">
    <source>
        <dbReference type="ARBA" id="ARBA00023136"/>
    </source>
</evidence>